<dbReference type="InterPro" id="IPR025460">
    <property type="entry name" value="DUF4280"/>
</dbReference>
<evidence type="ECO:0000256" key="1">
    <source>
        <dbReference type="SAM" id="Phobius"/>
    </source>
</evidence>
<keyword evidence="1" id="KW-1133">Transmembrane helix</keyword>
<feature type="transmembrane region" description="Helical" evidence="1">
    <location>
        <begin position="56"/>
        <end position="84"/>
    </location>
</feature>
<dbReference type="InterPro" id="IPR029058">
    <property type="entry name" value="AB_hydrolase_fold"/>
</dbReference>
<dbReference type="Pfam" id="PF14107">
    <property type="entry name" value="DUF4280"/>
    <property type="match status" value="1"/>
</dbReference>
<proteinExistence type="predicted"/>
<dbReference type="SUPFAM" id="SSF53474">
    <property type="entry name" value="alpha/beta-Hydrolases"/>
    <property type="match status" value="1"/>
</dbReference>
<dbReference type="AlphaFoldDB" id="A0A316WX40"/>
<gene>
    <name evidence="2" type="ORF">C1631_022115</name>
</gene>
<keyword evidence="1" id="KW-0472">Membrane</keyword>
<dbReference type="OrthoDB" id="1454494at2"/>
<dbReference type="Proteomes" id="UP000236594">
    <property type="component" value="Unassembled WGS sequence"/>
</dbReference>
<keyword evidence="1" id="KW-0812">Transmembrane</keyword>
<accession>A0A316WX40</accession>
<keyword evidence="3" id="KW-1185">Reference proteome</keyword>
<organism evidence="2 3">
    <name type="scientific">Chryseobacterium phosphatilyticum</name>
    <dbReference type="NCBI Taxonomy" id="475075"/>
    <lineage>
        <taxon>Bacteria</taxon>
        <taxon>Pseudomonadati</taxon>
        <taxon>Bacteroidota</taxon>
        <taxon>Flavobacteriia</taxon>
        <taxon>Flavobacteriales</taxon>
        <taxon>Weeksellaceae</taxon>
        <taxon>Chryseobacterium group</taxon>
        <taxon>Chryseobacterium</taxon>
    </lineage>
</organism>
<reference evidence="2 3" key="1">
    <citation type="submission" date="2018-04" db="EMBL/GenBank/DDBJ databases">
        <title>Draft Genome Sequence of Phosphate-Solubilizing Chryseobacterium sp. ISE14 that is a Biocontrol and Plant Growth-Promoting Rhizobacterium Isolated from Cucumber.</title>
        <authorList>
            <person name="Jeong J.-J."/>
            <person name="Sang M.K."/>
            <person name="Choi I.-G."/>
            <person name="Kim K.D."/>
        </authorList>
    </citation>
    <scope>NUCLEOTIDE SEQUENCE [LARGE SCALE GENOMIC DNA]</scope>
    <source>
        <strain evidence="2 3">ISE14</strain>
    </source>
</reference>
<protein>
    <submittedName>
        <fullName evidence="2">DUF4280 domain-containing protein</fullName>
    </submittedName>
</protein>
<dbReference type="Gene3D" id="3.40.50.1820">
    <property type="entry name" value="alpha/beta hydrolase"/>
    <property type="match status" value="1"/>
</dbReference>
<comment type="caution">
    <text evidence="2">The sequence shown here is derived from an EMBL/GenBank/DDBJ whole genome shotgun (WGS) entry which is preliminary data.</text>
</comment>
<dbReference type="Pfam" id="PF26363">
    <property type="entry name" value="Phospholipase-like"/>
    <property type="match status" value="1"/>
</dbReference>
<evidence type="ECO:0000313" key="2">
    <source>
        <dbReference type="EMBL" id="PWN63668.1"/>
    </source>
</evidence>
<dbReference type="RefSeq" id="WP_109714256.1">
    <property type="nucleotide sequence ID" value="NZ_PPED02000007.1"/>
</dbReference>
<name>A0A316WX40_9FLAO</name>
<evidence type="ECO:0000313" key="3">
    <source>
        <dbReference type="Proteomes" id="UP000236594"/>
    </source>
</evidence>
<dbReference type="EMBL" id="PPED02000007">
    <property type="protein sequence ID" value="PWN63668.1"/>
    <property type="molecule type" value="Genomic_DNA"/>
</dbReference>
<sequence length="428" mass="46605">MSELYIAQGTPLICSKGRRLIGIGVSSQSTVHLKSGAKLMATEDDRFKDNFICPQMMMAGALAGVAVAAAFSGGLFVLAAAAWAGSALIDDCLNICSFLCKGSDWKNTHPKVKIENKKPLLQNSSLHCFLGGEVTFHLPIAQLKEALIASKMAQDSYEDYDEHKKDLEKDKDNKEKEKFGGYERIDTDDQNALNEISKEVKFTSSDFNTNSKDGFFAALYYNKDTQDYFVAFRGSEPKGMQFYHDWFIEDGGQAFGADTPQIEKTRNLAAKMNEATHGNVKFTGHSLGGGNSAMASYYTGLTGYTFNTRGVHRNTLDYLDKKKAVGSTANIINYSTSNDILNGLQNNREGLLSTLAISRIPGLSKLAIFGGLTGAVPRALGQQHEIFGYIEDNEGLGIKTIGSGHGAYDDAIRAMVANINTDVVANKR</sequence>